<comment type="subcellular location">
    <subcellularLocation>
        <location evidence="2">Cell junction</location>
        <location evidence="2">Adherens junction</location>
    </subcellularLocation>
    <subcellularLocation>
        <location evidence="3">Cell membrane</location>
        <topology evidence="3">Multi-pass membrane protein</topology>
    </subcellularLocation>
    <subcellularLocation>
        <location evidence="1">Nucleus</location>
    </subcellularLocation>
</comment>
<feature type="compositionally biased region" description="Basic and acidic residues" evidence="14">
    <location>
        <begin position="375"/>
        <end position="384"/>
    </location>
</feature>
<comment type="caution">
    <text evidence="16">The sequence shown here is derived from an EMBL/GenBank/DDBJ whole genome shotgun (WGS) entry which is preliminary data.</text>
</comment>
<dbReference type="AlphaFoldDB" id="A0A9Q1G377"/>
<dbReference type="GO" id="GO:0098609">
    <property type="term" value="P:cell-cell adhesion"/>
    <property type="evidence" value="ECO:0007669"/>
    <property type="project" value="InterPro"/>
</dbReference>
<evidence type="ECO:0000313" key="17">
    <source>
        <dbReference type="Proteomes" id="UP001152622"/>
    </source>
</evidence>
<evidence type="ECO:0000256" key="13">
    <source>
        <dbReference type="SAM" id="Coils"/>
    </source>
</evidence>
<keyword evidence="11" id="KW-0472">Membrane</keyword>
<feature type="region of interest" description="Disordered" evidence="14">
    <location>
        <begin position="312"/>
        <end position="336"/>
    </location>
</feature>
<evidence type="ECO:0000256" key="14">
    <source>
        <dbReference type="SAM" id="MobiDB-lite"/>
    </source>
</evidence>
<keyword evidence="10 13" id="KW-0175">Coiled coil</keyword>
<feature type="region of interest" description="Disordered" evidence="14">
    <location>
        <begin position="201"/>
        <end position="224"/>
    </location>
</feature>
<feature type="domain" description="Myosin-binding" evidence="15">
    <location>
        <begin position="2"/>
        <end position="140"/>
    </location>
</feature>
<dbReference type="InterPro" id="IPR026858">
    <property type="entry name" value="Vezatin"/>
</dbReference>
<dbReference type="EMBL" id="JAINUF010000002">
    <property type="protein sequence ID" value="KAJ8374181.1"/>
    <property type="molecule type" value="Genomic_DNA"/>
</dbReference>
<keyword evidence="12" id="KW-0539">Nucleus</keyword>
<name>A0A9Q1G377_SYNKA</name>
<dbReference type="Proteomes" id="UP001152622">
    <property type="component" value="Chromosome 2"/>
</dbReference>
<evidence type="ECO:0000256" key="4">
    <source>
        <dbReference type="ARBA" id="ARBA00007245"/>
    </source>
</evidence>
<dbReference type="InterPro" id="IPR026859">
    <property type="entry name" value="Myosin-bd"/>
</dbReference>
<evidence type="ECO:0000256" key="12">
    <source>
        <dbReference type="ARBA" id="ARBA00023242"/>
    </source>
</evidence>
<evidence type="ECO:0000256" key="2">
    <source>
        <dbReference type="ARBA" id="ARBA00004536"/>
    </source>
</evidence>
<keyword evidence="6" id="KW-1003">Cell membrane</keyword>
<sequence length="403" mass="44607">MCTVPVRDLGLGLGLGCPSDEQAQELTDDYSLPALKVMFQLFVGQSSEFFRRLALLLSLGREDTGQDARPTHRAVAEVTGPLRLALCGCLGDLQLSYDFHRCFETQHGPRGSDRAARARQQCRELNALHTSVRSLQLHLKALLNEVIILEDELEKMMVSQETVEMACAQDLQDRLRVLQPHMQASRGCWEETVAQVGRMLRRSPNRTGTLGTPEESAPQPPTPLPCPVTLNQDPVPEEQELEAYASDSDSDLDWRDLLSPEECEWKRLGREESRPVLLELKSVLGLRASEGERHKWKRLLFSDQAALRTTLPMEPSEPHRTPDLPEPHSQQNNHDDPALCSTDARFCCGNTCGSVCTGGGQQDRAPPGGQSLRAVCDRQSDGPPRHSSAVTRQHQHGGAGLHG</sequence>
<keyword evidence="8" id="KW-0965">Cell junction</keyword>
<keyword evidence="7" id="KW-0812">Transmembrane</keyword>
<evidence type="ECO:0000256" key="3">
    <source>
        <dbReference type="ARBA" id="ARBA00004651"/>
    </source>
</evidence>
<protein>
    <recommendedName>
        <fullName evidence="5">Vezatin</fullName>
    </recommendedName>
</protein>
<dbReference type="OrthoDB" id="21151at2759"/>
<comment type="similarity">
    <text evidence="4">Belongs to the vezatin family.</text>
</comment>
<dbReference type="PANTHER" id="PTHR15989">
    <property type="entry name" value="VEZATIN"/>
    <property type="match status" value="1"/>
</dbReference>
<dbReference type="GO" id="GO:0005886">
    <property type="term" value="C:plasma membrane"/>
    <property type="evidence" value="ECO:0007669"/>
    <property type="project" value="UniProtKB-SubCell"/>
</dbReference>
<dbReference type="Pfam" id="PF12632">
    <property type="entry name" value="Vezatin"/>
    <property type="match status" value="1"/>
</dbReference>
<evidence type="ECO:0000256" key="10">
    <source>
        <dbReference type="ARBA" id="ARBA00023054"/>
    </source>
</evidence>
<dbReference type="GO" id="GO:0005634">
    <property type="term" value="C:nucleus"/>
    <property type="evidence" value="ECO:0007669"/>
    <property type="project" value="UniProtKB-SubCell"/>
</dbReference>
<evidence type="ECO:0000256" key="6">
    <source>
        <dbReference type="ARBA" id="ARBA00022475"/>
    </source>
</evidence>
<evidence type="ECO:0000256" key="7">
    <source>
        <dbReference type="ARBA" id="ARBA00022692"/>
    </source>
</evidence>
<dbReference type="GO" id="GO:0005912">
    <property type="term" value="C:adherens junction"/>
    <property type="evidence" value="ECO:0007669"/>
    <property type="project" value="UniProtKB-SubCell"/>
</dbReference>
<gene>
    <name evidence="16" type="ORF">SKAU_G00047610</name>
</gene>
<reference evidence="16" key="1">
    <citation type="journal article" date="2023" name="Science">
        <title>Genome structures resolve the early diversification of teleost fishes.</title>
        <authorList>
            <person name="Parey E."/>
            <person name="Louis A."/>
            <person name="Montfort J."/>
            <person name="Bouchez O."/>
            <person name="Roques C."/>
            <person name="Iampietro C."/>
            <person name="Lluch J."/>
            <person name="Castinel A."/>
            <person name="Donnadieu C."/>
            <person name="Desvignes T."/>
            <person name="Floi Bucao C."/>
            <person name="Jouanno E."/>
            <person name="Wen M."/>
            <person name="Mejri S."/>
            <person name="Dirks R."/>
            <person name="Jansen H."/>
            <person name="Henkel C."/>
            <person name="Chen W.J."/>
            <person name="Zahm M."/>
            <person name="Cabau C."/>
            <person name="Klopp C."/>
            <person name="Thompson A.W."/>
            <person name="Robinson-Rechavi M."/>
            <person name="Braasch I."/>
            <person name="Lecointre G."/>
            <person name="Bobe J."/>
            <person name="Postlethwait J.H."/>
            <person name="Berthelot C."/>
            <person name="Roest Crollius H."/>
            <person name="Guiguen Y."/>
        </authorList>
    </citation>
    <scope>NUCLEOTIDE SEQUENCE</scope>
    <source>
        <strain evidence="16">WJC10195</strain>
    </source>
</reference>
<accession>A0A9Q1G377</accession>
<evidence type="ECO:0000313" key="16">
    <source>
        <dbReference type="EMBL" id="KAJ8374181.1"/>
    </source>
</evidence>
<keyword evidence="17" id="KW-1185">Reference proteome</keyword>
<evidence type="ECO:0000256" key="1">
    <source>
        <dbReference type="ARBA" id="ARBA00004123"/>
    </source>
</evidence>
<organism evidence="16 17">
    <name type="scientific">Synaphobranchus kaupii</name>
    <name type="common">Kaup's arrowtooth eel</name>
    <dbReference type="NCBI Taxonomy" id="118154"/>
    <lineage>
        <taxon>Eukaryota</taxon>
        <taxon>Metazoa</taxon>
        <taxon>Chordata</taxon>
        <taxon>Craniata</taxon>
        <taxon>Vertebrata</taxon>
        <taxon>Euteleostomi</taxon>
        <taxon>Actinopterygii</taxon>
        <taxon>Neopterygii</taxon>
        <taxon>Teleostei</taxon>
        <taxon>Anguilliformes</taxon>
        <taxon>Synaphobranchidae</taxon>
        <taxon>Synaphobranchus</taxon>
    </lineage>
</organism>
<keyword evidence="9" id="KW-1133">Transmembrane helix</keyword>
<evidence type="ECO:0000259" key="15">
    <source>
        <dbReference type="Pfam" id="PF12632"/>
    </source>
</evidence>
<evidence type="ECO:0000256" key="5">
    <source>
        <dbReference type="ARBA" id="ARBA00018125"/>
    </source>
</evidence>
<evidence type="ECO:0000256" key="11">
    <source>
        <dbReference type="ARBA" id="ARBA00023136"/>
    </source>
</evidence>
<feature type="compositionally biased region" description="Basic and acidic residues" evidence="14">
    <location>
        <begin position="316"/>
        <end position="326"/>
    </location>
</feature>
<feature type="coiled-coil region" evidence="13">
    <location>
        <begin position="132"/>
        <end position="159"/>
    </location>
</feature>
<proteinExistence type="inferred from homology"/>
<dbReference type="GO" id="GO:0017022">
    <property type="term" value="F:myosin binding"/>
    <property type="evidence" value="ECO:0007669"/>
    <property type="project" value="InterPro"/>
</dbReference>
<evidence type="ECO:0000256" key="8">
    <source>
        <dbReference type="ARBA" id="ARBA00022949"/>
    </source>
</evidence>
<feature type="region of interest" description="Disordered" evidence="14">
    <location>
        <begin position="359"/>
        <end position="403"/>
    </location>
</feature>
<evidence type="ECO:0000256" key="9">
    <source>
        <dbReference type="ARBA" id="ARBA00022989"/>
    </source>
</evidence>
<dbReference type="PANTHER" id="PTHR15989:SF5">
    <property type="entry name" value="VEZATIN"/>
    <property type="match status" value="1"/>
</dbReference>